<sequence length="469" mass="52787">MELNIYLQTTEPDSETNPLEWWKQHEVNFPLVAMLAKKYLCIPTTSSPSERAFSASGNIVTNYKKNTYSHNPHPNSALTPAEEEALLSFIFWMADHGFPITRSLVKVLAIGIIRESGRSNTTRVNLEKGPSDMWWSRFKARHPALTMRTADSLDRARVHGATPEAIEGFFSIYEALYIQHDLKNKPHLIFNCDETGFGDKPRVPREGLVPDREKAHLPAAADHAATHHGPLLPYKLDGPPNALYGIQQKGYMDGELFLKWLHHFIRYAPEERPIILIMNQHETHVSKEVIVLCRDNKIEILCLPAHTTHILQPLDIAVFNPLKTAFSKMASRMGLVRGDLVVGKKQFSPLLKHVYPTAVTAENVKAGFRKAGIFPLSREAVDTAQHSHHCLSHAIQCFHYQRLSQCSTYWDKYVCHSLRHSSTLPHLQEGDSKKLPGGSWDNSGVTCQRPHEPCLGEAGQGVAFLSQPV</sequence>
<dbReference type="PANTHER" id="PTHR19303:SF74">
    <property type="entry name" value="POGO TRANSPOSABLE ELEMENT WITH KRAB DOMAIN"/>
    <property type="match status" value="1"/>
</dbReference>
<dbReference type="GO" id="GO:0005634">
    <property type="term" value="C:nucleus"/>
    <property type="evidence" value="ECO:0007669"/>
    <property type="project" value="TreeGrafter"/>
</dbReference>
<dbReference type="InterPro" id="IPR008906">
    <property type="entry name" value="HATC_C_dom"/>
</dbReference>
<dbReference type="AlphaFoldDB" id="A0A9Q1E7P0"/>
<dbReference type="Gene3D" id="3.30.420.10">
    <property type="entry name" value="Ribonuclease H-like superfamily/Ribonuclease H"/>
    <property type="match status" value="1"/>
</dbReference>
<dbReference type="InterPro" id="IPR050863">
    <property type="entry name" value="CenT-Element_Derived"/>
</dbReference>
<evidence type="ECO:0000313" key="4">
    <source>
        <dbReference type="Proteomes" id="UP001152622"/>
    </source>
</evidence>
<dbReference type="PROSITE" id="PS51253">
    <property type="entry name" value="HTH_CENPB"/>
    <property type="match status" value="1"/>
</dbReference>
<dbReference type="EMBL" id="JAINUF010000022">
    <property type="protein sequence ID" value="KAJ8333738.1"/>
    <property type="molecule type" value="Genomic_DNA"/>
</dbReference>
<evidence type="ECO:0000313" key="3">
    <source>
        <dbReference type="EMBL" id="KAJ8333738.1"/>
    </source>
</evidence>
<keyword evidence="1" id="KW-0238">DNA-binding</keyword>
<dbReference type="Pfam" id="PF03184">
    <property type="entry name" value="DDE_1"/>
    <property type="match status" value="1"/>
</dbReference>
<protein>
    <recommendedName>
        <fullName evidence="2">HTH CENPB-type domain-containing protein</fullName>
    </recommendedName>
</protein>
<evidence type="ECO:0000259" key="2">
    <source>
        <dbReference type="PROSITE" id="PS51253"/>
    </source>
</evidence>
<dbReference type="Proteomes" id="UP001152622">
    <property type="component" value="Chromosome 22"/>
</dbReference>
<keyword evidence="4" id="KW-1185">Reference proteome</keyword>
<dbReference type="GO" id="GO:0003677">
    <property type="term" value="F:DNA binding"/>
    <property type="evidence" value="ECO:0007669"/>
    <property type="project" value="UniProtKB-KW"/>
</dbReference>
<name>A0A9Q1E7P0_SYNKA</name>
<dbReference type="InterPro" id="IPR006600">
    <property type="entry name" value="HTH_CenpB_DNA-bd_dom"/>
</dbReference>
<feature type="domain" description="HTH CENPB-type" evidence="2">
    <location>
        <begin position="70"/>
        <end position="148"/>
    </location>
</feature>
<dbReference type="InterPro" id="IPR004875">
    <property type="entry name" value="DDE_SF_endonuclease_dom"/>
</dbReference>
<dbReference type="SUPFAM" id="SSF53098">
    <property type="entry name" value="Ribonuclease H-like"/>
    <property type="match status" value="1"/>
</dbReference>
<accession>A0A9Q1E7P0</accession>
<gene>
    <name evidence="3" type="ORF">SKAU_G00410570</name>
</gene>
<dbReference type="OrthoDB" id="4327074at2759"/>
<reference evidence="3" key="1">
    <citation type="journal article" date="2023" name="Science">
        <title>Genome structures resolve the early diversification of teleost fishes.</title>
        <authorList>
            <person name="Parey E."/>
            <person name="Louis A."/>
            <person name="Montfort J."/>
            <person name="Bouchez O."/>
            <person name="Roques C."/>
            <person name="Iampietro C."/>
            <person name="Lluch J."/>
            <person name="Castinel A."/>
            <person name="Donnadieu C."/>
            <person name="Desvignes T."/>
            <person name="Floi Bucao C."/>
            <person name="Jouanno E."/>
            <person name="Wen M."/>
            <person name="Mejri S."/>
            <person name="Dirks R."/>
            <person name="Jansen H."/>
            <person name="Henkel C."/>
            <person name="Chen W.J."/>
            <person name="Zahm M."/>
            <person name="Cabau C."/>
            <person name="Klopp C."/>
            <person name="Thompson A.W."/>
            <person name="Robinson-Rechavi M."/>
            <person name="Braasch I."/>
            <person name="Lecointre G."/>
            <person name="Bobe J."/>
            <person name="Postlethwait J.H."/>
            <person name="Berthelot C."/>
            <person name="Roest Crollius H."/>
            <person name="Guiguen Y."/>
        </authorList>
    </citation>
    <scope>NUCLEOTIDE SEQUENCE</scope>
    <source>
        <strain evidence="3">WJC10195</strain>
    </source>
</reference>
<dbReference type="InterPro" id="IPR036397">
    <property type="entry name" value="RNaseH_sf"/>
</dbReference>
<proteinExistence type="predicted"/>
<dbReference type="GO" id="GO:0046983">
    <property type="term" value="F:protein dimerization activity"/>
    <property type="evidence" value="ECO:0007669"/>
    <property type="project" value="InterPro"/>
</dbReference>
<comment type="caution">
    <text evidence="3">The sequence shown here is derived from an EMBL/GenBank/DDBJ whole genome shotgun (WGS) entry which is preliminary data.</text>
</comment>
<dbReference type="PANTHER" id="PTHR19303">
    <property type="entry name" value="TRANSPOSON"/>
    <property type="match status" value="1"/>
</dbReference>
<organism evidence="3 4">
    <name type="scientific">Synaphobranchus kaupii</name>
    <name type="common">Kaup's arrowtooth eel</name>
    <dbReference type="NCBI Taxonomy" id="118154"/>
    <lineage>
        <taxon>Eukaryota</taxon>
        <taxon>Metazoa</taxon>
        <taxon>Chordata</taxon>
        <taxon>Craniata</taxon>
        <taxon>Vertebrata</taxon>
        <taxon>Euteleostomi</taxon>
        <taxon>Actinopterygii</taxon>
        <taxon>Neopterygii</taxon>
        <taxon>Teleostei</taxon>
        <taxon>Anguilliformes</taxon>
        <taxon>Synaphobranchidae</taxon>
        <taxon>Synaphobranchus</taxon>
    </lineage>
</organism>
<evidence type="ECO:0000256" key="1">
    <source>
        <dbReference type="ARBA" id="ARBA00023125"/>
    </source>
</evidence>
<dbReference type="Pfam" id="PF05699">
    <property type="entry name" value="Dimer_Tnp_hAT"/>
    <property type="match status" value="1"/>
</dbReference>
<dbReference type="InterPro" id="IPR012337">
    <property type="entry name" value="RNaseH-like_sf"/>
</dbReference>